<dbReference type="PANTHER" id="PTHR11080:SF2">
    <property type="entry name" value="LD05707P"/>
    <property type="match status" value="1"/>
</dbReference>
<dbReference type="RefSeq" id="XP_010696689.1">
    <property type="nucleotide sequence ID" value="XM_010698387.1"/>
</dbReference>
<protein>
    <recommendedName>
        <fullName evidence="6">nicotinamidase</fullName>
        <ecNumber evidence="6">3.5.1.19</ecNumber>
    </recommendedName>
    <alternativeName>
        <fullName evidence="7">Nicotinamide deamidase</fullName>
    </alternativeName>
</protein>
<evidence type="ECO:0000256" key="6">
    <source>
        <dbReference type="ARBA" id="ARBA00039017"/>
    </source>
</evidence>
<keyword evidence="2" id="KW-0662">Pyridine nucleotide biosynthesis</keyword>
<evidence type="ECO:0000313" key="9">
    <source>
        <dbReference type="EMBL" id="AIN95147.1"/>
    </source>
</evidence>
<organism evidence="9 10">
    <name type="scientific">Leishmania panamensis</name>
    <dbReference type="NCBI Taxonomy" id="5679"/>
    <lineage>
        <taxon>Eukaryota</taxon>
        <taxon>Discoba</taxon>
        <taxon>Euglenozoa</taxon>
        <taxon>Kinetoplastea</taxon>
        <taxon>Metakinetoplastina</taxon>
        <taxon>Trypanosomatida</taxon>
        <taxon>Trypanosomatidae</taxon>
        <taxon>Leishmaniinae</taxon>
        <taxon>Leishmania</taxon>
        <taxon>Leishmania guyanensis species complex</taxon>
    </lineage>
</organism>
<evidence type="ECO:0000256" key="5">
    <source>
        <dbReference type="ARBA" id="ARBA00037900"/>
    </source>
</evidence>
<proteinExistence type="inferred from homology"/>
<accession>A0A088RGU1</accession>
<dbReference type="PANTHER" id="PTHR11080">
    <property type="entry name" value="PYRAZINAMIDASE/NICOTINAMIDASE"/>
    <property type="match status" value="1"/>
</dbReference>
<evidence type="ECO:0000259" key="8">
    <source>
        <dbReference type="Pfam" id="PF00857"/>
    </source>
</evidence>
<gene>
    <name evidence="9" type="ORF">LPMP_010460</name>
</gene>
<dbReference type="InterPro" id="IPR000868">
    <property type="entry name" value="Isochorismatase-like_dom"/>
</dbReference>
<dbReference type="Proteomes" id="UP000063063">
    <property type="component" value="Chromosome 1"/>
</dbReference>
<dbReference type="InterPro" id="IPR036380">
    <property type="entry name" value="Isochorismatase-like_sf"/>
</dbReference>
<dbReference type="Gene3D" id="3.40.50.850">
    <property type="entry name" value="Isochorismatase-like"/>
    <property type="match status" value="1"/>
</dbReference>
<evidence type="ECO:0000256" key="4">
    <source>
        <dbReference type="ARBA" id="ARBA00022801"/>
    </source>
</evidence>
<comment type="pathway">
    <text evidence="5">Cofactor biosynthesis; nicotinate biosynthesis; nicotinate from nicotinamide: step 1/1.</text>
</comment>
<evidence type="ECO:0000256" key="7">
    <source>
        <dbReference type="ARBA" id="ARBA00043224"/>
    </source>
</evidence>
<dbReference type="EC" id="3.5.1.19" evidence="6"/>
<dbReference type="GO" id="GO:0046872">
    <property type="term" value="F:metal ion binding"/>
    <property type="evidence" value="ECO:0007669"/>
    <property type="project" value="UniProtKB-KW"/>
</dbReference>
<dbReference type="InterPro" id="IPR052347">
    <property type="entry name" value="Isochorismatase_Nicotinamidase"/>
</dbReference>
<dbReference type="AlphaFoldDB" id="A0A088RGU1"/>
<sequence>MACTATVAATATPPPPSVSMPCVSVSNSTDVLIIADMQADFLVPGAPLLVKRGESLLAGINAVSASLPFRYQVATQDWHPANHCSFIAQGGPWPQHCVQGSAGAQLHAGLRTERVNTIIRKGVSQEVDSYSAFLDDNGSPTGLAGLLHSIGARRVFVCGVAYDFCVFFTAMDACKSGFKVVLLENLTAAVDDAAWPARTEELKKAGVVLLQSSALVADGSQT</sequence>
<dbReference type="KEGG" id="lpan:LPMP_010460"/>
<dbReference type="GO" id="GO:0019363">
    <property type="term" value="P:pyridine nucleotide biosynthetic process"/>
    <property type="evidence" value="ECO:0007669"/>
    <property type="project" value="UniProtKB-KW"/>
</dbReference>
<dbReference type="OrthoDB" id="1739143at2759"/>
<name>A0A088RGU1_LEIPA</name>
<dbReference type="CDD" id="cd01011">
    <property type="entry name" value="nicotinamidase"/>
    <property type="match status" value="1"/>
</dbReference>
<comment type="similarity">
    <text evidence="1">Belongs to the isochorismatase family.</text>
</comment>
<evidence type="ECO:0000256" key="3">
    <source>
        <dbReference type="ARBA" id="ARBA00022723"/>
    </source>
</evidence>
<dbReference type="eggNOG" id="KOG4003">
    <property type="taxonomic scope" value="Eukaryota"/>
</dbReference>
<keyword evidence="10" id="KW-1185">Reference proteome</keyword>
<evidence type="ECO:0000313" key="10">
    <source>
        <dbReference type="Proteomes" id="UP000063063"/>
    </source>
</evidence>
<dbReference type="SUPFAM" id="SSF52499">
    <property type="entry name" value="Isochorismatase-like hydrolases"/>
    <property type="match status" value="1"/>
</dbReference>
<dbReference type="Pfam" id="PF00857">
    <property type="entry name" value="Isochorismatase"/>
    <property type="match status" value="1"/>
</dbReference>
<dbReference type="GeneID" id="22571775"/>
<dbReference type="GO" id="GO:0008936">
    <property type="term" value="F:nicotinamidase activity"/>
    <property type="evidence" value="ECO:0007669"/>
    <property type="project" value="UniProtKB-EC"/>
</dbReference>
<keyword evidence="4" id="KW-0378">Hydrolase</keyword>
<keyword evidence="3" id="KW-0479">Metal-binding</keyword>
<reference evidence="9 10" key="1">
    <citation type="journal article" date="2015" name="Sci. Rep.">
        <title>The genome of Leishmania panamensis: insights into genomics of the L. (Viannia) subgenus.</title>
        <authorList>
            <person name="Llanes A."/>
            <person name="Restrepo C.M."/>
            <person name="Vecchio G.D."/>
            <person name="Anguizola F.J."/>
            <person name="Lleonart R."/>
        </authorList>
    </citation>
    <scope>NUCLEOTIDE SEQUENCE [LARGE SCALE GENOMIC DNA]</scope>
    <source>
        <strain evidence="9 10">MHOM/PA/94/PSC-1</strain>
    </source>
</reference>
<dbReference type="EMBL" id="CP009370">
    <property type="protein sequence ID" value="AIN95147.1"/>
    <property type="molecule type" value="Genomic_DNA"/>
</dbReference>
<evidence type="ECO:0000256" key="2">
    <source>
        <dbReference type="ARBA" id="ARBA00022642"/>
    </source>
</evidence>
<evidence type="ECO:0000256" key="1">
    <source>
        <dbReference type="ARBA" id="ARBA00006336"/>
    </source>
</evidence>
<feature type="domain" description="Isochorismatase-like" evidence="8">
    <location>
        <begin position="31"/>
        <end position="211"/>
    </location>
</feature>
<dbReference type="VEuPathDB" id="TriTrypDB:LPAL13_010009200"/>
<dbReference type="VEuPathDB" id="TriTrypDB:LPMP_010460"/>